<dbReference type="AlphaFoldDB" id="A0A0F9UDZ2"/>
<gene>
    <name evidence="1" type="ORF">LCGC14_0619130</name>
</gene>
<comment type="caution">
    <text evidence="1">The sequence shown here is derived from an EMBL/GenBank/DDBJ whole genome shotgun (WGS) entry which is preliminary data.</text>
</comment>
<sequence length="88" mass="10463">MMEYIVNPKKKEYLHQNGLKCSDIELISLLVECQLLLVKARLDKFTVREIIYNTYNGVKTCLERSIIRNRCKIRENYGIGENREKRNV</sequence>
<reference evidence="1" key="1">
    <citation type="journal article" date="2015" name="Nature">
        <title>Complex archaea that bridge the gap between prokaryotes and eukaryotes.</title>
        <authorList>
            <person name="Spang A."/>
            <person name="Saw J.H."/>
            <person name="Jorgensen S.L."/>
            <person name="Zaremba-Niedzwiedzka K."/>
            <person name="Martijn J."/>
            <person name="Lind A.E."/>
            <person name="van Eijk R."/>
            <person name="Schleper C."/>
            <person name="Guy L."/>
            <person name="Ettema T.J."/>
        </authorList>
    </citation>
    <scope>NUCLEOTIDE SEQUENCE</scope>
</reference>
<dbReference type="EMBL" id="LAZR01001048">
    <property type="protein sequence ID" value="KKN51813.1"/>
    <property type="molecule type" value="Genomic_DNA"/>
</dbReference>
<proteinExistence type="predicted"/>
<name>A0A0F9UDZ2_9ZZZZ</name>
<protein>
    <submittedName>
        <fullName evidence="1">Uncharacterized protein</fullName>
    </submittedName>
</protein>
<organism evidence="1">
    <name type="scientific">marine sediment metagenome</name>
    <dbReference type="NCBI Taxonomy" id="412755"/>
    <lineage>
        <taxon>unclassified sequences</taxon>
        <taxon>metagenomes</taxon>
        <taxon>ecological metagenomes</taxon>
    </lineage>
</organism>
<accession>A0A0F9UDZ2</accession>
<evidence type="ECO:0000313" key="1">
    <source>
        <dbReference type="EMBL" id="KKN51813.1"/>
    </source>
</evidence>